<comment type="similarity">
    <text evidence="1">Belongs to the SurE nucleotidase family.</text>
</comment>
<keyword evidence="3" id="KW-0378">Hydrolase</keyword>
<evidence type="ECO:0000256" key="4">
    <source>
        <dbReference type="SAM" id="SignalP"/>
    </source>
</evidence>
<evidence type="ECO:0000259" key="5">
    <source>
        <dbReference type="Pfam" id="PF01975"/>
    </source>
</evidence>
<name>A0A9N8HLQ4_9STRA</name>
<dbReference type="GO" id="GO:0046872">
    <property type="term" value="F:metal ion binding"/>
    <property type="evidence" value="ECO:0007669"/>
    <property type="project" value="UniProtKB-KW"/>
</dbReference>
<evidence type="ECO:0000256" key="1">
    <source>
        <dbReference type="ARBA" id="ARBA00011062"/>
    </source>
</evidence>
<feature type="signal peptide" evidence="4">
    <location>
        <begin position="1"/>
        <end position="42"/>
    </location>
</feature>
<dbReference type="EMBL" id="CAICTM010000829">
    <property type="protein sequence ID" value="CAB9517090.1"/>
    <property type="molecule type" value="Genomic_DNA"/>
</dbReference>
<dbReference type="Proteomes" id="UP001153069">
    <property type="component" value="Unassembled WGS sequence"/>
</dbReference>
<gene>
    <name evidence="6" type="ORF">SEMRO_830_G208210.1</name>
</gene>
<evidence type="ECO:0000313" key="7">
    <source>
        <dbReference type="Proteomes" id="UP001153069"/>
    </source>
</evidence>
<feature type="chain" id="PRO_5040444597" evidence="4">
    <location>
        <begin position="43"/>
        <end position="330"/>
    </location>
</feature>
<dbReference type="PANTHER" id="PTHR30457:SF0">
    <property type="entry name" value="PHOSPHATASE, PUTATIVE (AFU_ORTHOLOGUE AFUA_4G01070)-RELATED"/>
    <property type="match status" value="1"/>
</dbReference>
<evidence type="ECO:0000313" key="6">
    <source>
        <dbReference type="EMBL" id="CAB9517090.1"/>
    </source>
</evidence>
<dbReference type="PANTHER" id="PTHR30457">
    <property type="entry name" value="5'-NUCLEOTIDASE SURE"/>
    <property type="match status" value="1"/>
</dbReference>
<evidence type="ECO:0000256" key="3">
    <source>
        <dbReference type="ARBA" id="ARBA00022801"/>
    </source>
</evidence>
<evidence type="ECO:0000256" key="2">
    <source>
        <dbReference type="ARBA" id="ARBA00022723"/>
    </source>
</evidence>
<dbReference type="AlphaFoldDB" id="A0A9N8HLQ4"/>
<protein>
    <submittedName>
        <fullName evidence="6">Nucleotidase SurE</fullName>
    </submittedName>
</protein>
<feature type="domain" description="Survival protein SurE-like phosphatase/nucleotidase" evidence="5">
    <location>
        <begin position="45"/>
        <end position="253"/>
    </location>
</feature>
<keyword evidence="4" id="KW-0732">Signal</keyword>
<comment type="caution">
    <text evidence="6">The sequence shown here is derived from an EMBL/GenBank/DDBJ whole genome shotgun (WGS) entry which is preliminary data.</text>
</comment>
<sequence>MRGRKRPRVQRVAQRRTRSSLMSVTFLLCLLLLSSTSRTTSALRILLTNDDGLDKPGLQTLRRRLIQDGHDVFVYATAADRSGISASVQLSVPFVPLEDQQTIVVGPPATCVIAGLSLMNTTTTTTTASSTADSTTTIATNFAVGPPDVVIVGISDGFATGAQTLHSSSVGAALTAMGRGFPTIVVAGLSTNPTIVVQEVYYAYVADFTARLLTQWVATIPLEDMAPGAGLKVTYPPLQPEDVIGVQLAKNGDDAPLSFGYTPSTADPTLWQVSPVMNEDEQVDPDSETALVDAGYVSILPITSSFVLPERQFNVRYILTLRRMLRGVDP</sequence>
<dbReference type="SUPFAM" id="SSF64167">
    <property type="entry name" value="SurE-like"/>
    <property type="match status" value="1"/>
</dbReference>
<keyword evidence="2" id="KW-0479">Metal-binding</keyword>
<dbReference type="Gene3D" id="3.40.1210.10">
    <property type="entry name" value="Survival protein SurE-like phosphatase/nucleotidase"/>
    <property type="match status" value="1"/>
</dbReference>
<dbReference type="Pfam" id="PF01975">
    <property type="entry name" value="SurE"/>
    <property type="match status" value="1"/>
</dbReference>
<organism evidence="6 7">
    <name type="scientific">Seminavis robusta</name>
    <dbReference type="NCBI Taxonomy" id="568900"/>
    <lineage>
        <taxon>Eukaryota</taxon>
        <taxon>Sar</taxon>
        <taxon>Stramenopiles</taxon>
        <taxon>Ochrophyta</taxon>
        <taxon>Bacillariophyta</taxon>
        <taxon>Bacillariophyceae</taxon>
        <taxon>Bacillariophycidae</taxon>
        <taxon>Naviculales</taxon>
        <taxon>Naviculaceae</taxon>
        <taxon>Seminavis</taxon>
    </lineage>
</organism>
<dbReference type="InterPro" id="IPR002828">
    <property type="entry name" value="SurE-like_Pase/nucleotidase"/>
</dbReference>
<reference evidence="6" key="1">
    <citation type="submission" date="2020-06" db="EMBL/GenBank/DDBJ databases">
        <authorList>
            <consortium name="Plant Systems Biology data submission"/>
        </authorList>
    </citation>
    <scope>NUCLEOTIDE SEQUENCE</scope>
    <source>
        <strain evidence="6">D6</strain>
    </source>
</reference>
<accession>A0A9N8HLQ4</accession>
<dbReference type="GO" id="GO:0008252">
    <property type="term" value="F:nucleotidase activity"/>
    <property type="evidence" value="ECO:0007669"/>
    <property type="project" value="InterPro"/>
</dbReference>
<dbReference type="InterPro" id="IPR036523">
    <property type="entry name" value="SurE-like_sf"/>
</dbReference>
<proteinExistence type="inferred from homology"/>
<keyword evidence="7" id="KW-1185">Reference proteome</keyword>
<dbReference type="InterPro" id="IPR030048">
    <property type="entry name" value="SurE"/>
</dbReference>